<reference evidence="2" key="1">
    <citation type="submission" date="2020-11" db="EMBL/GenBank/DDBJ databases">
        <authorList>
            <consortium name="DOE Joint Genome Institute"/>
            <person name="Ahrendt S."/>
            <person name="Riley R."/>
            <person name="Andreopoulos W."/>
            <person name="Labutti K."/>
            <person name="Pangilinan J."/>
            <person name="Ruiz-Duenas F.J."/>
            <person name="Barrasa J.M."/>
            <person name="Sanchez-Garcia M."/>
            <person name="Camarero S."/>
            <person name="Miyauchi S."/>
            <person name="Serrano A."/>
            <person name="Linde D."/>
            <person name="Babiker R."/>
            <person name="Drula E."/>
            <person name="Ayuso-Fernandez I."/>
            <person name="Pacheco R."/>
            <person name="Padilla G."/>
            <person name="Ferreira P."/>
            <person name="Barriuso J."/>
            <person name="Kellner H."/>
            <person name="Castanera R."/>
            <person name="Alfaro M."/>
            <person name="Ramirez L."/>
            <person name="Pisabarro A.G."/>
            <person name="Kuo A."/>
            <person name="Tritt A."/>
            <person name="Lipzen A."/>
            <person name="He G."/>
            <person name="Yan M."/>
            <person name="Ng V."/>
            <person name="Cullen D."/>
            <person name="Martin F."/>
            <person name="Rosso M.-N."/>
            <person name="Henrissat B."/>
            <person name="Hibbett D."/>
            <person name="Martinez A.T."/>
            <person name="Grigoriev I.V."/>
        </authorList>
    </citation>
    <scope>NUCLEOTIDE SEQUENCE</scope>
    <source>
        <strain evidence="2">CBS 506.95</strain>
    </source>
</reference>
<dbReference type="InterPro" id="IPR001509">
    <property type="entry name" value="Epimerase_deHydtase"/>
</dbReference>
<dbReference type="OrthoDB" id="275457at2759"/>
<dbReference type="Proteomes" id="UP000807306">
    <property type="component" value="Unassembled WGS sequence"/>
</dbReference>
<dbReference type="Gene3D" id="3.40.50.720">
    <property type="entry name" value="NAD(P)-binding Rossmann-like Domain"/>
    <property type="match status" value="1"/>
</dbReference>
<protein>
    <recommendedName>
        <fullName evidence="1">NAD-dependent epimerase/dehydratase domain-containing protein</fullName>
    </recommendedName>
</protein>
<dbReference type="Pfam" id="PF01370">
    <property type="entry name" value="Epimerase"/>
    <property type="match status" value="1"/>
</dbReference>
<dbReference type="InterPro" id="IPR036291">
    <property type="entry name" value="NAD(P)-bd_dom_sf"/>
</dbReference>
<dbReference type="AlphaFoldDB" id="A0A9P6JTP5"/>
<dbReference type="InterPro" id="IPR051207">
    <property type="entry name" value="ComplexI_NDUFA9_subunit"/>
</dbReference>
<accession>A0A9P6JTP5</accession>
<dbReference type="GO" id="GO:0005739">
    <property type="term" value="C:mitochondrion"/>
    <property type="evidence" value="ECO:0007669"/>
    <property type="project" value="TreeGrafter"/>
</dbReference>
<dbReference type="PANTHER" id="PTHR12126">
    <property type="entry name" value="NADH-UBIQUINONE OXIDOREDUCTASE 39 KDA SUBUNIT-RELATED"/>
    <property type="match status" value="1"/>
</dbReference>
<evidence type="ECO:0000259" key="1">
    <source>
        <dbReference type="Pfam" id="PF01370"/>
    </source>
</evidence>
<proteinExistence type="predicted"/>
<dbReference type="PANTHER" id="PTHR12126:SF11">
    <property type="entry name" value="NADH DEHYDROGENASE [UBIQUINONE] 1 ALPHA SUBCOMPLEX SUBUNIT 9, MITOCHONDRIAL"/>
    <property type="match status" value="1"/>
</dbReference>
<organism evidence="2 3">
    <name type="scientific">Crepidotus variabilis</name>
    <dbReference type="NCBI Taxonomy" id="179855"/>
    <lineage>
        <taxon>Eukaryota</taxon>
        <taxon>Fungi</taxon>
        <taxon>Dikarya</taxon>
        <taxon>Basidiomycota</taxon>
        <taxon>Agaricomycotina</taxon>
        <taxon>Agaricomycetes</taxon>
        <taxon>Agaricomycetidae</taxon>
        <taxon>Agaricales</taxon>
        <taxon>Agaricineae</taxon>
        <taxon>Crepidotaceae</taxon>
        <taxon>Crepidotus</taxon>
    </lineage>
</organism>
<sequence>MSLPKVVVCGAGFLGKYIAKEIAASTTSRSIQVSSRQPQHIHEILSGEGIAKDRLLLPITIDVTNRDTLRLAFENASVVVSLVGVMHGSPQDFDNIQWRGAENVAIVAKEVGAKVIHFSAIGADPQSHIPYVRTKGLGEKAVLDVCPDATIIRPSLVFGPGDDFFNRFARLTKYMPFLPVFGGGKSLFQPVFVGDIARLVEIASRRDSQISEDLDGKVVEAGGPKIYSYRELMELVLRSTGRWRPILSLPFSFGKVQGAILERLPTNIFTVTKSQVDQLQLDNIVASRADMPLNHLSLEDVITKYSKTPLHKVEEVLPTYLQ</sequence>
<dbReference type="EMBL" id="MU157833">
    <property type="protein sequence ID" value="KAF9532128.1"/>
    <property type="molecule type" value="Genomic_DNA"/>
</dbReference>
<evidence type="ECO:0000313" key="2">
    <source>
        <dbReference type="EMBL" id="KAF9532128.1"/>
    </source>
</evidence>
<feature type="domain" description="NAD-dependent epimerase/dehydratase" evidence="1">
    <location>
        <begin position="7"/>
        <end position="206"/>
    </location>
</feature>
<gene>
    <name evidence="2" type="ORF">CPB83DRAFT_760293</name>
</gene>
<evidence type="ECO:0000313" key="3">
    <source>
        <dbReference type="Proteomes" id="UP000807306"/>
    </source>
</evidence>
<dbReference type="SUPFAM" id="SSF51735">
    <property type="entry name" value="NAD(P)-binding Rossmann-fold domains"/>
    <property type="match status" value="1"/>
</dbReference>
<dbReference type="GO" id="GO:0044877">
    <property type="term" value="F:protein-containing complex binding"/>
    <property type="evidence" value="ECO:0007669"/>
    <property type="project" value="TreeGrafter"/>
</dbReference>
<name>A0A9P6JTP5_9AGAR</name>
<comment type="caution">
    <text evidence="2">The sequence shown here is derived from an EMBL/GenBank/DDBJ whole genome shotgun (WGS) entry which is preliminary data.</text>
</comment>
<dbReference type="CDD" id="cd05271">
    <property type="entry name" value="NDUFA9_like_SDR_a"/>
    <property type="match status" value="1"/>
</dbReference>
<keyword evidence="3" id="KW-1185">Reference proteome</keyword>